<dbReference type="KEGG" id="hcv:FTV88_2094"/>
<keyword evidence="3" id="KW-0963">Cytoplasm</keyword>
<dbReference type="FunFam" id="2.40.50.180:FF:000002">
    <property type="entry name" value="Chemotaxis protein CheW"/>
    <property type="match status" value="1"/>
</dbReference>
<evidence type="ECO:0000256" key="2">
    <source>
        <dbReference type="ARBA" id="ARBA00021483"/>
    </source>
</evidence>
<dbReference type="SMART" id="SM00260">
    <property type="entry name" value="CheW"/>
    <property type="match status" value="1"/>
</dbReference>
<proteinExistence type="predicted"/>
<dbReference type="Gene3D" id="2.30.30.40">
    <property type="entry name" value="SH3 Domains"/>
    <property type="match status" value="1"/>
</dbReference>
<accession>A0A5Q2N4F8</accession>
<dbReference type="PANTHER" id="PTHR22617">
    <property type="entry name" value="CHEMOTAXIS SENSOR HISTIDINE KINASE-RELATED"/>
    <property type="match status" value="1"/>
</dbReference>
<dbReference type="Pfam" id="PF01584">
    <property type="entry name" value="CheW"/>
    <property type="match status" value="1"/>
</dbReference>
<protein>
    <recommendedName>
        <fullName evidence="2">Chemotaxis protein CheW</fullName>
    </recommendedName>
</protein>
<dbReference type="PANTHER" id="PTHR22617:SF23">
    <property type="entry name" value="CHEMOTAXIS PROTEIN CHEW"/>
    <property type="match status" value="1"/>
</dbReference>
<keyword evidence="7" id="KW-1185">Reference proteome</keyword>
<keyword evidence="4" id="KW-0145">Chemotaxis</keyword>
<dbReference type="InterPro" id="IPR036061">
    <property type="entry name" value="CheW-like_dom_sf"/>
</dbReference>
<comment type="subcellular location">
    <subcellularLocation>
        <location evidence="1">Cytoplasm</location>
    </subcellularLocation>
</comment>
<dbReference type="InterPro" id="IPR002545">
    <property type="entry name" value="CheW-lke_dom"/>
</dbReference>
<evidence type="ECO:0000256" key="4">
    <source>
        <dbReference type="ARBA" id="ARBA00022500"/>
    </source>
</evidence>
<dbReference type="Gene3D" id="2.40.50.180">
    <property type="entry name" value="CheA-289, Domain 4"/>
    <property type="match status" value="1"/>
</dbReference>
<dbReference type="GO" id="GO:0007165">
    <property type="term" value="P:signal transduction"/>
    <property type="evidence" value="ECO:0007669"/>
    <property type="project" value="InterPro"/>
</dbReference>
<evidence type="ECO:0000313" key="7">
    <source>
        <dbReference type="Proteomes" id="UP000366051"/>
    </source>
</evidence>
<dbReference type="EMBL" id="CP045875">
    <property type="protein sequence ID" value="QGG48192.1"/>
    <property type="molecule type" value="Genomic_DNA"/>
</dbReference>
<evidence type="ECO:0000256" key="1">
    <source>
        <dbReference type="ARBA" id="ARBA00004496"/>
    </source>
</evidence>
<sequence length="154" mass="17416">MMEKADIYDESQLVAFMLDGEEYAVNIHYVQEINRLLTITRVPKAPFYVEGVINLRGNVVPVIDLRKRFSLPPRETTDRTRIIIVKVKDITVGVIVDGVSEVISLPNDNIEPPPGLQSSLDQDYIYGVGKIEERLLILINIEKILAIEALIEND</sequence>
<organism evidence="6 7">
    <name type="scientific">Heliorestis convoluta</name>
    <dbReference type="NCBI Taxonomy" id="356322"/>
    <lineage>
        <taxon>Bacteria</taxon>
        <taxon>Bacillati</taxon>
        <taxon>Bacillota</taxon>
        <taxon>Clostridia</taxon>
        <taxon>Eubacteriales</taxon>
        <taxon>Heliobacteriaceae</taxon>
        <taxon>Heliorestis</taxon>
    </lineage>
</organism>
<dbReference type="CDD" id="cd00732">
    <property type="entry name" value="CheW"/>
    <property type="match status" value="1"/>
</dbReference>
<evidence type="ECO:0000313" key="6">
    <source>
        <dbReference type="EMBL" id="QGG48192.1"/>
    </source>
</evidence>
<dbReference type="PROSITE" id="PS50851">
    <property type="entry name" value="CHEW"/>
    <property type="match status" value="1"/>
</dbReference>
<name>A0A5Q2N4F8_9FIRM</name>
<feature type="domain" description="CheW-like" evidence="5">
    <location>
        <begin position="10"/>
        <end position="150"/>
    </location>
</feature>
<gene>
    <name evidence="6" type="ORF">FTV88_2094</name>
</gene>
<reference evidence="7" key="1">
    <citation type="submission" date="2019-11" db="EMBL/GenBank/DDBJ databases">
        <title>Genome sequence of Heliorestis convoluta strain HH, an alkaliphilic and minimalistic phototrophic bacterium from a soda lake in Egypt.</title>
        <authorList>
            <person name="Dewey E.D."/>
            <person name="Stokes L.M."/>
            <person name="Burchell B.M."/>
            <person name="Shaffer K.N."/>
            <person name="Huntington A.M."/>
            <person name="Baker J.M."/>
            <person name="Nadendla S."/>
            <person name="Giglio M.G."/>
            <person name="Touchman J.W."/>
            <person name="Blankenship R.E."/>
            <person name="Madigan M.T."/>
            <person name="Sattley W.M."/>
        </authorList>
    </citation>
    <scope>NUCLEOTIDE SEQUENCE [LARGE SCALE GENOMIC DNA]</scope>
    <source>
        <strain evidence="7">HH</strain>
    </source>
</reference>
<dbReference type="SUPFAM" id="SSF50341">
    <property type="entry name" value="CheW-like"/>
    <property type="match status" value="1"/>
</dbReference>
<dbReference type="AlphaFoldDB" id="A0A5Q2N4F8"/>
<dbReference type="InterPro" id="IPR039315">
    <property type="entry name" value="CheW"/>
</dbReference>
<evidence type="ECO:0000256" key="3">
    <source>
        <dbReference type="ARBA" id="ARBA00022490"/>
    </source>
</evidence>
<dbReference type="Proteomes" id="UP000366051">
    <property type="component" value="Chromosome"/>
</dbReference>
<dbReference type="GO" id="GO:0006935">
    <property type="term" value="P:chemotaxis"/>
    <property type="evidence" value="ECO:0007669"/>
    <property type="project" value="UniProtKB-KW"/>
</dbReference>
<dbReference type="GO" id="GO:0005829">
    <property type="term" value="C:cytosol"/>
    <property type="evidence" value="ECO:0007669"/>
    <property type="project" value="TreeGrafter"/>
</dbReference>
<evidence type="ECO:0000259" key="5">
    <source>
        <dbReference type="PROSITE" id="PS50851"/>
    </source>
</evidence>